<proteinExistence type="predicted"/>
<reference evidence="1" key="1">
    <citation type="journal article" date="2023" name="bioRxiv">
        <title>Improved chromosome-level genome assembly for marigold (Tagetes erecta).</title>
        <authorList>
            <person name="Jiang F."/>
            <person name="Yuan L."/>
            <person name="Wang S."/>
            <person name="Wang H."/>
            <person name="Xu D."/>
            <person name="Wang A."/>
            <person name="Fan W."/>
        </authorList>
    </citation>
    <scope>NUCLEOTIDE SEQUENCE</scope>
    <source>
        <strain evidence="1">WSJ</strain>
        <tissue evidence="1">Leaf</tissue>
    </source>
</reference>
<name>A0AAD8NXJ5_TARER</name>
<gene>
    <name evidence="1" type="ORF">QVD17_20785</name>
</gene>
<protein>
    <submittedName>
        <fullName evidence="1">Uncharacterized protein</fullName>
    </submittedName>
</protein>
<dbReference type="EMBL" id="JAUHHV010000005">
    <property type="protein sequence ID" value="KAK1425433.1"/>
    <property type="molecule type" value="Genomic_DNA"/>
</dbReference>
<comment type="caution">
    <text evidence="1">The sequence shown here is derived from an EMBL/GenBank/DDBJ whole genome shotgun (WGS) entry which is preliminary data.</text>
</comment>
<evidence type="ECO:0000313" key="2">
    <source>
        <dbReference type="Proteomes" id="UP001229421"/>
    </source>
</evidence>
<evidence type="ECO:0000313" key="1">
    <source>
        <dbReference type="EMBL" id="KAK1425433.1"/>
    </source>
</evidence>
<sequence>MRVSRLAQEVFSPNVSFLLWEFGVWPQLGNGYAENSILKHHRFHRHTPLLSSLLVSRTSHTLLLQLLRLISSNFRFISTFDIGYGFRRRDILQ</sequence>
<dbReference type="Proteomes" id="UP001229421">
    <property type="component" value="Unassembled WGS sequence"/>
</dbReference>
<keyword evidence="2" id="KW-1185">Reference proteome</keyword>
<accession>A0AAD8NXJ5</accession>
<dbReference type="AlphaFoldDB" id="A0AAD8NXJ5"/>
<organism evidence="1 2">
    <name type="scientific">Tagetes erecta</name>
    <name type="common">African marigold</name>
    <dbReference type="NCBI Taxonomy" id="13708"/>
    <lineage>
        <taxon>Eukaryota</taxon>
        <taxon>Viridiplantae</taxon>
        <taxon>Streptophyta</taxon>
        <taxon>Embryophyta</taxon>
        <taxon>Tracheophyta</taxon>
        <taxon>Spermatophyta</taxon>
        <taxon>Magnoliopsida</taxon>
        <taxon>eudicotyledons</taxon>
        <taxon>Gunneridae</taxon>
        <taxon>Pentapetalae</taxon>
        <taxon>asterids</taxon>
        <taxon>campanulids</taxon>
        <taxon>Asterales</taxon>
        <taxon>Asteraceae</taxon>
        <taxon>Asteroideae</taxon>
        <taxon>Heliantheae alliance</taxon>
        <taxon>Tageteae</taxon>
        <taxon>Tagetes</taxon>
    </lineage>
</organism>